<evidence type="ECO:0000256" key="3">
    <source>
        <dbReference type="ARBA" id="ARBA00022989"/>
    </source>
</evidence>
<reference evidence="6 7" key="1">
    <citation type="submission" date="2014-03" db="EMBL/GenBank/DDBJ databases">
        <title>Genome of Polynucleobacter strain MWH-MoK4.</title>
        <authorList>
            <person name="Hahn M.W."/>
        </authorList>
    </citation>
    <scope>NUCLEOTIDE SEQUENCE [LARGE SCALE GENOMIC DNA]</scope>
    <source>
        <strain evidence="6 7">MWH-MoK4</strain>
    </source>
</reference>
<evidence type="ECO:0000256" key="4">
    <source>
        <dbReference type="ARBA" id="ARBA00023136"/>
    </source>
</evidence>
<feature type="transmembrane region" description="Helical" evidence="5">
    <location>
        <begin position="184"/>
        <end position="203"/>
    </location>
</feature>
<sequence length="272" mass="28699">MSIADIAMLMLCGSISGFLAGLLGIGGGMILVPFMIVVFNHLGFSQNIIVHMAIATGMATILFTTTSAIWAHHKHNSIDWKLVAALSPGLVIGSLVGGSEIFEAINTSWLSLFFAIFIVYTSIQMIINKKPTAGRELPGAFGLFSFGALTGVIASLVGAGGAFITVPFMLWCNVKPHTAMASSSGLGFPIAAAATIGYMYGSWGNPNLPEGSLGFVYVPAVLCIVAVSIFTAPLGAKMARKLNVAQLKRIFGVMLFMLAAFMFNESRKAFGF</sequence>
<dbReference type="Pfam" id="PF01925">
    <property type="entry name" value="TauE"/>
    <property type="match status" value="1"/>
</dbReference>
<feature type="transmembrane region" description="Helical" evidence="5">
    <location>
        <begin position="215"/>
        <end position="235"/>
    </location>
</feature>
<evidence type="ECO:0000313" key="7">
    <source>
        <dbReference type="Proteomes" id="UP000061135"/>
    </source>
</evidence>
<dbReference type="HOGENOM" id="CLU_045498_6_0_4"/>
<comment type="subcellular location">
    <subcellularLocation>
        <location evidence="5">Cell membrane</location>
        <topology evidence="5">Multi-pass membrane protein</topology>
    </subcellularLocation>
    <subcellularLocation>
        <location evidence="1">Membrane</location>
        <topology evidence="1">Multi-pass membrane protein</topology>
    </subcellularLocation>
</comment>
<dbReference type="KEGG" id="pdq:CL55_00005430"/>
<evidence type="ECO:0000256" key="2">
    <source>
        <dbReference type="ARBA" id="ARBA00022692"/>
    </source>
</evidence>
<dbReference type="Proteomes" id="UP000061135">
    <property type="component" value="Chromosome"/>
</dbReference>
<keyword evidence="7" id="KW-1185">Reference proteome</keyword>
<protein>
    <recommendedName>
        <fullName evidence="5">Probable membrane transporter protein</fullName>
    </recommendedName>
</protein>
<dbReference type="PATRIC" id="fig|576611.7.peg.548"/>
<accession>A0A0E3ZJ43</accession>
<keyword evidence="2 5" id="KW-0812">Transmembrane</keyword>
<dbReference type="OrthoDB" id="457670at2"/>
<dbReference type="PANTHER" id="PTHR43483">
    <property type="entry name" value="MEMBRANE TRANSPORTER PROTEIN HI_0806-RELATED"/>
    <property type="match status" value="1"/>
</dbReference>
<proteinExistence type="inferred from homology"/>
<keyword evidence="3 5" id="KW-1133">Transmembrane helix</keyword>
<gene>
    <name evidence="6" type="ORF">CL55_00005430</name>
</gene>
<dbReference type="RefSeq" id="WP_046329765.1">
    <property type="nucleotide sequence ID" value="NZ_CP007501.1"/>
</dbReference>
<keyword evidence="4 5" id="KW-0472">Membrane</keyword>
<dbReference type="EMBL" id="CP007501">
    <property type="protein sequence ID" value="AKD24876.1"/>
    <property type="molecule type" value="Genomic_DNA"/>
</dbReference>
<feature type="transmembrane region" description="Helical" evidence="5">
    <location>
        <begin position="6"/>
        <end position="36"/>
    </location>
</feature>
<feature type="transmembrane region" description="Helical" evidence="5">
    <location>
        <begin position="247"/>
        <end position="263"/>
    </location>
</feature>
<comment type="similarity">
    <text evidence="5">Belongs to the 4-toluene sulfonate uptake permease (TSUP) (TC 2.A.102) family.</text>
</comment>
<feature type="transmembrane region" description="Helical" evidence="5">
    <location>
        <begin position="82"/>
        <end position="102"/>
    </location>
</feature>
<organism evidence="6 7">
    <name type="scientific">Polynucleobacter duraquae</name>
    <dbReference type="NCBI Taxonomy" id="1835254"/>
    <lineage>
        <taxon>Bacteria</taxon>
        <taxon>Pseudomonadati</taxon>
        <taxon>Pseudomonadota</taxon>
        <taxon>Betaproteobacteria</taxon>
        <taxon>Burkholderiales</taxon>
        <taxon>Burkholderiaceae</taxon>
        <taxon>Polynucleobacter</taxon>
    </lineage>
</organism>
<feature type="transmembrane region" description="Helical" evidence="5">
    <location>
        <begin position="139"/>
        <end position="172"/>
    </location>
</feature>
<dbReference type="PANTHER" id="PTHR43483:SF3">
    <property type="entry name" value="MEMBRANE TRANSPORTER PROTEIN HI_0806-RELATED"/>
    <property type="match status" value="1"/>
</dbReference>
<dbReference type="InterPro" id="IPR002781">
    <property type="entry name" value="TM_pro_TauE-like"/>
</dbReference>
<evidence type="ECO:0000256" key="5">
    <source>
        <dbReference type="RuleBase" id="RU363041"/>
    </source>
</evidence>
<feature type="transmembrane region" description="Helical" evidence="5">
    <location>
        <begin position="48"/>
        <end position="70"/>
    </location>
</feature>
<name>A0A0E3ZJ43_9BURK</name>
<dbReference type="AlphaFoldDB" id="A0A0E3ZJ43"/>
<feature type="transmembrane region" description="Helical" evidence="5">
    <location>
        <begin position="109"/>
        <end position="127"/>
    </location>
</feature>
<evidence type="ECO:0000256" key="1">
    <source>
        <dbReference type="ARBA" id="ARBA00004141"/>
    </source>
</evidence>
<evidence type="ECO:0000313" key="6">
    <source>
        <dbReference type="EMBL" id="AKD24876.1"/>
    </source>
</evidence>
<keyword evidence="5" id="KW-1003">Cell membrane</keyword>
<dbReference type="GO" id="GO:0005886">
    <property type="term" value="C:plasma membrane"/>
    <property type="evidence" value="ECO:0007669"/>
    <property type="project" value="UniProtKB-SubCell"/>
</dbReference>